<dbReference type="SUPFAM" id="SSF48163">
    <property type="entry name" value="An anticodon-binding domain of class I aminoacyl-tRNA synthetases"/>
    <property type="match status" value="1"/>
</dbReference>
<evidence type="ECO:0000256" key="5">
    <source>
        <dbReference type="ARBA" id="ARBA00022917"/>
    </source>
</evidence>
<dbReference type="GO" id="GO:0000049">
    <property type="term" value="F:tRNA binding"/>
    <property type="evidence" value="ECO:0007669"/>
    <property type="project" value="InterPro"/>
</dbReference>
<comment type="function">
    <text evidence="7">Catalyzes the attachment of glutamate to tRNA(Glu) in a two-step reaction: glutamate is first activated by ATP to form Glu-AMP and then transferred to the acceptor end of tRNA(Glu).</text>
</comment>
<gene>
    <name evidence="7" type="primary">gltX</name>
    <name evidence="10" type="ORF">COS52_05105</name>
</gene>
<dbReference type="FunFam" id="3.40.50.620:FF:000045">
    <property type="entry name" value="Glutamate--tRNA ligase, mitochondrial"/>
    <property type="match status" value="1"/>
</dbReference>
<comment type="caution">
    <text evidence="7">Lacks conserved residue(s) required for the propagation of feature annotation.</text>
</comment>
<dbReference type="InterPro" id="IPR000924">
    <property type="entry name" value="Glu/Gln-tRNA-synth"/>
</dbReference>
<dbReference type="GO" id="GO:0005524">
    <property type="term" value="F:ATP binding"/>
    <property type="evidence" value="ECO:0007669"/>
    <property type="project" value="UniProtKB-UniRule"/>
</dbReference>
<dbReference type="InterPro" id="IPR014729">
    <property type="entry name" value="Rossmann-like_a/b/a_fold"/>
</dbReference>
<evidence type="ECO:0000256" key="1">
    <source>
        <dbReference type="ARBA" id="ARBA00007894"/>
    </source>
</evidence>
<evidence type="ECO:0000256" key="2">
    <source>
        <dbReference type="ARBA" id="ARBA00022598"/>
    </source>
</evidence>
<keyword evidence="5 7" id="KW-0648">Protein biosynthesis</keyword>
<feature type="domain" description="Aminoacyl-tRNA synthetase class I anticodon-binding" evidence="9">
    <location>
        <begin position="339"/>
        <end position="464"/>
    </location>
</feature>
<reference evidence="11" key="1">
    <citation type="submission" date="2017-09" db="EMBL/GenBank/DDBJ databases">
        <title>Depth-based differentiation of microbial function through sediment-hosted aquifers and enrichment of novel symbionts in the deep terrestrial subsurface.</title>
        <authorList>
            <person name="Probst A.J."/>
            <person name="Ladd B."/>
            <person name="Jarett J.K."/>
            <person name="Geller-Mcgrath D.E."/>
            <person name="Sieber C.M.K."/>
            <person name="Emerson J.B."/>
            <person name="Anantharaman K."/>
            <person name="Thomas B.C."/>
            <person name="Malmstrom R."/>
            <person name="Stieglmeier M."/>
            <person name="Klingl A."/>
            <person name="Woyke T."/>
            <person name="Ryan C.M."/>
            <person name="Banfield J.F."/>
        </authorList>
    </citation>
    <scope>NUCLEOTIDE SEQUENCE [LARGE SCALE GENOMIC DNA]</scope>
</reference>
<dbReference type="PANTHER" id="PTHR43311:SF2">
    <property type="entry name" value="GLUTAMATE--TRNA LIGASE, MITOCHONDRIAL-RELATED"/>
    <property type="match status" value="1"/>
</dbReference>
<comment type="subunit">
    <text evidence="7">Monomer.</text>
</comment>
<dbReference type="InterPro" id="IPR033910">
    <property type="entry name" value="GluRS_core"/>
</dbReference>
<dbReference type="Pfam" id="PF19269">
    <property type="entry name" value="Anticodon_2"/>
    <property type="match status" value="1"/>
</dbReference>
<dbReference type="InterPro" id="IPR004527">
    <property type="entry name" value="Glu-tRNA-ligase_bac/mito"/>
</dbReference>
<dbReference type="Proteomes" id="UP000230119">
    <property type="component" value="Unassembled WGS sequence"/>
</dbReference>
<comment type="catalytic activity">
    <reaction evidence="7">
        <text>tRNA(Glu) + L-glutamate + ATP = L-glutamyl-tRNA(Glu) + AMP + diphosphate</text>
        <dbReference type="Rhea" id="RHEA:23540"/>
        <dbReference type="Rhea" id="RHEA-COMP:9663"/>
        <dbReference type="Rhea" id="RHEA-COMP:9680"/>
        <dbReference type="ChEBI" id="CHEBI:29985"/>
        <dbReference type="ChEBI" id="CHEBI:30616"/>
        <dbReference type="ChEBI" id="CHEBI:33019"/>
        <dbReference type="ChEBI" id="CHEBI:78442"/>
        <dbReference type="ChEBI" id="CHEBI:78520"/>
        <dbReference type="ChEBI" id="CHEBI:456215"/>
        <dbReference type="EC" id="6.1.1.17"/>
    </reaction>
</comment>
<dbReference type="InterPro" id="IPR020751">
    <property type="entry name" value="aa-tRNA-synth_I_codon-bd_sub2"/>
</dbReference>
<organism evidence="10 11">
    <name type="scientific">Candidatus Roizmanbacteria bacterium CG03_land_8_20_14_0_80_39_12</name>
    <dbReference type="NCBI Taxonomy" id="1974847"/>
    <lineage>
        <taxon>Bacteria</taxon>
        <taxon>Candidatus Roizmaniibacteriota</taxon>
    </lineage>
</organism>
<dbReference type="GO" id="GO:0005829">
    <property type="term" value="C:cytosol"/>
    <property type="evidence" value="ECO:0007669"/>
    <property type="project" value="TreeGrafter"/>
</dbReference>
<evidence type="ECO:0000313" key="11">
    <source>
        <dbReference type="Proteomes" id="UP000230119"/>
    </source>
</evidence>
<dbReference type="EMBL" id="PEVA01000214">
    <property type="protein sequence ID" value="PIV07980.1"/>
    <property type="molecule type" value="Genomic_DNA"/>
</dbReference>
<evidence type="ECO:0000256" key="6">
    <source>
        <dbReference type="ARBA" id="ARBA00023146"/>
    </source>
</evidence>
<keyword evidence="3 7" id="KW-0547">Nucleotide-binding</keyword>
<sequence>MIIFMIRTRIAPSPTGKDVHIGSVATALMNFAWAKKNGGQFIVRIEDTDQSRLVPGGEAKMLKTMQELGITADESPLASGPYAPYRQSERLDIYKKYALELVEKGKAYYCTCTSERLSEMRLKQQAEKKVPKYDRLCVTRQEEVKKEIEKGSKYVIRLLIPDKEIVFTDLVRGKIIFQSSNLDDQVLLKSDGFPTYHLGVVVDDYLMKITHVLRGEEWLPSTPKHIILYEAFGWEQPFFGHVSLLRNPDKSKLSKRKNPVWASEYIEKGIFPEALLNYLALMGWSHPEGREIFSLEEYIRVFDIKDIQTTAPVFDPVKLEWMNGEYIRNSKFEILNSKIQEYIGNNYDQKIVEKTVPLVRERLKKLSDYLPLCDFLFHAPKTYEVELEKYKESIVKIHGKIQAIEHFSAEQIGITMGECAKELGMKNSEFFMILRVAITGKKISPPLNESMEILGKDECLKRVSMLIN</sequence>
<dbReference type="InterPro" id="IPR049940">
    <property type="entry name" value="GluQ/Sye"/>
</dbReference>
<keyword evidence="2 7" id="KW-0436">Ligase</keyword>
<dbReference type="GO" id="GO:0004818">
    <property type="term" value="F:glutamate-tRNA ligase activity"/>
    <property type="evidence" value="ECO:0007669"/>
    <property type="project" value="UniProtKB-UniRule"/>
</dbReference>
<dbReference type="GO" id="GO:0008270">
    <property type="term" value="F:zinc ion binding"/>
    <property type="evidence" value="ECO:0007669"/>
    <property type="project" value="InterPro"/>
</dbReference>
<dbReference type="NCBIfam" id="TIGR00464">
    <property type="entry name" value="gltX_bact"/>
    <property type="match status" value="1"/>
</dbReference>
<evidence type="ECO:0000259" key="9">
    <source>
        <dbReference type="Pfam" id="PF19269"/>
    </source>
</evidence>
<dbReference type="Pfam" id="PF00749">
    <property type="entry name" value="tRNA-synt_1c"/>
    <property type="match status" value="1"/>
</dbReference>
<comment type="subcellular location">
    <subcellularLocation>
        <location evidence="7">Cytoplasm</location>
    </subcellularLocation>
</comment>
<feature type="short sequence motif" description="'KMSKS' region" evidence="7">
    <location>
        <begin position="252"/>
        <end position="256"/>
    </location>
</feature>
<dbReference type="InterPro" id="IPR008925">
    <property type="entry name" value="aa_tRNA-synth_I_cd-bd_sf"/>
</dbReference>
<dbReference type="Gene3D" id="3.40.50.620">
    <property type="entry name" value="HUPs"/>
    <property type="match status" value="1"/>
</dbReference>
<comment type="caution">
    <text evidence="10">The sequence shown here is derived from an EMBL/GenBank/DDBJ whole genome shotgun (WGS) entry which is preliminary data.</text>
</comment>
<evidence type="ECO:0000256" key="4">
    <source>
        <dbReference type="ARBA" id="ARBA00022840"/>
    </source>
</evidence>
<proteinExistence type="inferred from homology"/>
<feature type="domain" description="Glutamyl/glutaminyl-tRNA synthetase class Ib catalytic" evidence="8">
    <location>
        <begin position="6"/>
        <end position="321"/>
    </location>
</feature>
<keyword evidence="7" id="KW-0963">Cytoplasm</keyword>
<dbReference type="Gene3D" id="1.10.10.350">
    <property type="match status" value="1"/>
</dbReference>
<dbReference type="CDD" id="cd00808">
    <property type="entry name" value="GluRS_core"/>
    <property type="match status" value="1"/>
</dbReference>
<evidence type="ECO:0000313" key="10">
    <source>
        <dbReference type="EMBL" id="PIV07980.1"/>
    </source>
</evidence>
<dbReference type="InterPro" id="IPR045462">
    <property type="entry name" value="aa-tRNA-synth_I_cd-bd"/>
</dbReference>
<dbReference type="EC" id="6.1.1.17" evidence="7"/>
<dbReference type="HAMAP" id="MF_00022">
    <property type="entry name" value="Glu_tRNA_synth_type1"/>
    <property type="match status" value="1"/>
</dbReference>
<protein>
    <recommendedName>
        <fullName evidence="7">Glutamate--tRNA ligase</fullName>
        <ecNumber evidence="7">6.1.1.17</ecNumber>
    </recommendedName>
    <alternativeName>
        <fullName evidence="7">Glutamyl-tRNA synthetase</fullName>
        <shortName evidence="7">GluRS</shortName>
    </alternativeName>
</protein>
<keyword evidence="4 7" id="KW-0067">ATP-binding</keyword>
<evidence type="ECO:0000256" key="7">
    <source>
        <dbReference type="HAMAP-Rule" id="MF_00022"/>
    </source>
</evidence>
<dbReference type="GO" id="GO:0006424">
    <property type="term" value="P:glutamyl-tRNA aminoacylation"/>
    <property type="evidence" value="ECO:0007669"/>
    <property type="project" value="UniProtKB-UniRule"/>
</dbReference>
<accession>A0A2M7BR77</accession>
<keyword evidence="6 7" id="KW-0030">Aminoacyl-tRNA synthetase</keyword>
<evidence type="ECO:0000259" key="8">
    <source>
        <dbReference type="Pfam" id="PF00749"/>
    </source>
</evidence>
<dbReference type="PRINTS" id="PR00987">
    <property type="entry name" value="TRNASYNTHGLU"/>
</dbReference>
<name>A0A2M7BR77_9BACT</name>
<comment type="similarity">
    <text evidence="1 7">Belongs to the class-I aminoacyl-tRNA synthetase family. Glutamate--tRNA ligase type 1 subfamily.</text>
</comment>
<dbReference type="InterPro" id="IPR020058">
    <property type="entry name" value="Glu/Gln-tRNA-synth_Ib_cat-dom"/>
</dbReference>
<evidence type="ECO:0000256" key="3">
    <source>
        <dbReference type="ARBA" id="ARBA00022741"/>
    </source>
</evidence>
<dbReference type="PANTHER" id="PTHR43311">
    <property type="entry name" value="GLUTAMATE--TRNA LIGASE"/>
    <property type="match status" value="1"/>
</dbReference>
<feature type="binding site" evidence="7">
    <location>
        <position position="255"/>
    </location>
    <ligand>
        <name>ATP</name>
        <dbReference type="ChEBI" id="CHEBI:30616"/>
    </ligand>
</feature>
<dbReference type="AlphaFoldDB" id="A0A2M7BR77"/>
<dbReference type="SUPFAM" id="SSF52374">
    <property type="entry name" value="Nucleotidylyl transferase"/>
    <property type="match status" value="1"/>
</dbReference>